<gene>
    <name evidence="3" type="ORF">CQ405_05285</name>
</gene>
<dbReference type="PANTHER" id="PTHR43861">
    <property type="entry name" value="TRANS-ACONITATE 2-METHYLTRANSFERASE-RELATED"/>
    <property type="match status" value="1"/>
</dbReference>
<name>A0A2P8R0E9_9BACT</name>
<evidence type="ECO:0000256" key="1">
    <source>
        <dbReference type="ARBA" id="ARBA00022679"/>
    </source>
</evidence>
<dbReference type="CDD" id="cd02440">
    <property type="entry name" value="AdoMet_MTases"/>
    <property type="match status" value="1"/>
</dbReference>
<keyword evidence="1 3" id="KW-0808">Transferase</keyword>
<sequence length="229" mass="26406">MTSLDFYSKIEPIIGMQEACDELYEIFLDEIYKLEFMGNDALDFGSGSGNFALKLKKDFNVICIDKSSEMVKVASSKGLDARNTSLNEVNETFDLITASFDVINYMDKKELKEFLKIISEKLNDGGYFVFDINTKFGFTDVADGLLYESDDKGNELIIDANFDNNILETTMIYFEKNGEIYKKFQQKITQYYHSEDEIKKYLSLKLLNLVDVNLYSDTKPDKKLFVFTK</sequence>
<dbReference type="SUPFAM" id="SSF53335">
    <property type="entry name" value="S-adenosyl-L-methionine-dependent methyltransferases"/>
    <property type="match status" value="1"/>
</dbReference>
<dbReference type="AlphaFoldDB" id="A0A2P8R0E9"/>
<dbReference type="Pfam" id="PF13649">
    <property type="entry name" value="Methyltransf_25"/>
    <property type="match status" value="1"/>
</dbReference>
<organism evidence="3 4">
    <name type="scientific">Campylobacter blaseri</name>
    <dbReference type="NCBI Taxonomy" id="2042961"/>
    <lineage>
        <taxon>Bacteria</taxon>
        <taxon>Pseudomonadati</taxon>
        <taxon>Campylobacterota</taxon>
        <taxon>Epsilonproteobacteria</taxon>
        <taxon>Campylobacterales</taxon>
        <taxon>Campylobacteraceae</taxon>
        <taxon>Campylobacter</taxon>
    </lineage>
</organism>
<comment type="caution">
    <text evidence="3">The sequence shown here is derived from an EMBL/GenBank/DDBJ whole genome shotgun (WGS) entry which is preliminary data.</text>
</comment>
<dbReference type="GO" id="GO:0008168">
    <property type="term" value="F:methyltransferase activity"/>
    <property type="evidence" value="ECO:0007669"/>
    <property type="project" value="UniProtKB-KW"/>
</dbReference>
<dbReference type="GO" id="GO:0032259">
    <property type="term" value="P:methylation"/>
    <property type="evidence" value="ECO:0007669"/>
    <property type="project" value="UniProtKB-KW"/>
</dbReference>
<reference evidence="4" key="1">
    <citation type="submission" date="2017-10" db="EMBL/GenBank/DDBJ databases">
        <title>Campylobacter species from seals.</title>
        <authorList>
            <person name="Gilbert M.J."/>
            <person name="Zomer A.L."/>
            <person name="Timmerman A.J."/>
            <person name="Duim B."/>
            <person name="Wagenaar J.A."/>
        </authorList>
    </citation>
    <scope>NUCLEOTIDE SEQUENCE [LARGE SCALE GENOMIC DNA]</scope>
    <source>
        <strain evidence="4">17S00004-5</strain>
    </source>
</reference>
<dbReference type="InterPro" id="IPR029063">
    <property type="entry name" value="SAM-dependent_MTases_sf"/>
</dbReference>
<dbReference type="Gene3D" id="2.20.25.110">
    <property type="entry name" value="S-adenosyl-L-methionine-dependent methyltransferases"/>
    <property type="match status" value="1"/>
</dbReference>
<accession>A0A2P8R0E9</accession>
<keyword evidence="3" id="KW-0489">Methyltransferase</keyword>
<keyword evidence="4" id="KW-1185">Reference proteome</keyword>
<dbReference type="Proteomes" id="UP000240535">
    <property type="component" value="Unassembled WGS sequence"/>
</dbReference>
<dbReference type="RefSeq" id="WP_106871429.1">
    <property type="nucleotide sequence ID" value="NZ_CP053841.1"/>
</dbReference>
<feature type="domain" description="Methyltransferase" evidence="2">
    <location>
        <begin position="42"/>
        <end position="126"/>
    </location>
</feature>
<evidence type="ECO:0000313" key="4">
    <source>
        <dbReference type="Proteomes" id="UP000240535"/>
    </source>
</evidence>
<evidence type="ECO:0000259" key="2">
    <source>
        <dbReference type="Pfam" id="PF13649"/>
    </source>
</evidence>
<dbReference type="OrthoDB" id="9781225at2"/>
<dbReference type="InterPro" id="IPR041698">
    <property type="entry name" value="Methyltransf_25"/>
</dbReference>
<proteinExistence type="predicted"/>
<protein>
    <submittedName>
        <fullName evidence="3">SAM-dependent methyltransferase</fullName>
    </submittedName>
</protein>
<dbReference type="PANTHER" id="PTHR43861:SF6">
    <property type="entry name" value="METHYLTRANSFERASE TYPE 11"/>
    <property type="match status" value="1"/>
</dbReference>
<dbReference type="Gene3D" id="3.40.50.150">
    <property type="entry name" value="Vaccinia Virus protein VP39"/>
    <property type="match status" value="1"/>
</dbReference>
<dbReference type="EMBL" id="PDHH01000004">
    <property type="protein sequence ID" value="PSM51977.1"/>
    <property type="molecule type" value="Genomic_DNA"/>
</dbReference>
<evidence type="ECO:0000313" key="3">
    <source>
        <dbReference type="EMBL" id="PSM51977.1"/>
    </source>
</evidence>